<accession>A0A9D4CH13</accession>
<dbReference type="AlphaFoldDB" id="A0A9D4CH13"/>
<comment type="caution">
    <text evidence="2">The sequence shown here is derived from an EMBL/GenBank/DDBJ whole genome shotgun (WGS) entry which is preliminary data.</text>
</comment>
<proteinExistence type="predicted"/>
<dbReference type="EMBL" id="JAIWYP010000005">
    <property type="protein sequence ID" value="KAH3821365.1"/>
    <property type="molecule type" value="Genomic_DNA"/>
</dbReference>
<dbReference type="Proteomes" id="UP000828390">
    <property type="component" value="Unassembled WGS sequence"/>
</dbReference>
<keyword evidence="4" id="KW-1185">Reference proteome</keyword>
<evidence type="ECO:0000313" key="4">
    <source>
        <dbReference type="Proteomes" id="UP000828390"/>
    </source>
</evidence>
<sequence>MCYILNVKYHNVIQSRENDGCQIAADENKKQENCGKNCFPDIPDDGNECNNIADDPRDPNKA</sequence>
<gene>
    <name evidence="2" type="ORF">DPMN_050581</name>
    <name evidence="3" type="ORF">DPMN_123129</name>
</gene>
<evidence type="ECO:0000313" key="3">
    <source>
        <dbReference type="EMBL" id="KAH3821365.1"/>
    </source>
</evidence>
<organism evidence="2 4">
    <name type="scientific">Dreissena polymorpha</name>
    <name type="common">Zebra mussel</name>
    <name type="synonym">Mytilus polymorpha</name>
    <dbReference type="NCBI Taxonomy" id="45954"/>
    <lineage>
        <taxon>Eukaryota</taxon>
        <taxon>Metazoa</taxon>
        <taxon>Spiralia</taxon>
        <taxon>Lophotrochozoa</taxon>
        <taxon>Mollusca</taxon>
        <taxon>Bivalvia</taxon>
        <taxon>Autobranchia</taxon>
        <taxon>Heteroconchia</taxon>
        <taxon>Euheterodonta</taxon>
        <taxon>Imparidentia</taxon>
        <taxon>Neoheterodontei</taxon>
        <taxon>Myida</taxon>
        <taxon>Dreissenoidea</taxon>
        <taxon>Dreissenidae</taxon>
        <taxon>Dreissena</taxon>
    </lineage>
</organism>
<evidence type="ECO:0000256" key="1">
    <source>
        <dbReference type="SAM" id="MobiDB-lite"/>
    </source>
</evidence>
<evidence type="ECO:0000313" key="2">
    <source>
        <dbReference type="EMBL" id="KAH3724757.1"/>
    </source>
</evidence>
<reference evidence="2" key="2">
    <citation type="submission" date="2020-11" db="EMBL/GenBank/DDBJ databases">
        <authorList>
            <person name="McCartney M.A."/>
            <person name="Auch B."/>
            <person name="Kono T."/>
            <person name="Mallez S."/>
            <person name="Becker A."/>
            <person name="Gohl D.M."/>
            <person name="Silverstein K.A.T."/>
            <person name="Koren S."/>
            <person name="Bechman K.B."/>
            <person name="Herman A."/>
            <person name="Abrahante J.E."/>
            <person name="Garbe J."/>
        </authorList>
    </citation>
    <scope>NUCLEOTIDE SEQUENCE</scope>
    <source>
        <strain evidence="2">Duluth1</strain>
        <tissue evidence="2">Whole animal</tissue>
    </source>
</reference>
<protein>
    <submittedName>
        <fullName evidence="2">Uncharacterized protein</fullName>
    </submittedName>
</protein>
<reference evidence="2" key="1">
    <citation type="journal article" date="2019" name="bioRxiv">
        <title>The Genome of the Zebra Mussel, Dreissena polymorpha: A Resource for Invasive Species Research.</title>
        <authorList>
            <person name="McCartney M.A."/>
            <person name="Auch B."/>
            <person name="Kono T."/>
            <person name="Mallez S."/>
            <person name="Zhang Y."/>
            <person name="Obille A."/>
            <person name="Becker A."/>
            <person name="Abrahante J.E."/>
            <person name="Garbe J."/>
            <person name="Badalamenti J.P."/>
            <person name="Herman A."/>
            <person name="Mangelson H."/>
            <person name="Liachko I."/>
            <person name="Sullivan S."/>
            <person name="Sone E.D."/>
            <person name="Koren S."/>
            <person name="Silverstein K.A.T."/>
            <person name="Beckman K.B."/>
            <person name="Gohl D.M."/>
        </authorList>
    </citation>
    <scope>NUCLEOTIDE SEQUENCE</scope>
    <source>
        <strain evidence="2">Duluth1</strain>
        <tissue evidence="2">Whole animal</tissue>
    </source>
</reference>
<feature type="region of interest" description="Disordered" evidence="1">
    <location>
        <begin position="42"/>
        <end position="62"/>
    </location>
</feature>
<name>A0A9D4CH13_DREPO</name>
<dbReference type="EMBL" id="JAIWYP010000012">
    <property type="protein sequence ID" value="KAH3724757.1"/>
    <property type="molecule type" value="Genomic_DNA"/>
</dbReference>